<accession>A0A822YB36</accession>
<name>A0A822YB36_NELNU</name>
<proteinExistence type="predicted"/>
<dbReference type="EMBL" id="DUZY01000002">
    <property type="protein sequence ID" value="DAD28276.1"/>
    <property type="molecule type" value="Genomic_DNA"/>
</dbReference>
<dbReference type="AlphaFoldDB" id="A0A822YB36"/>
<dbReference type="Proteomes" id="UP000607653">
    <property type="component" value="Unassembled WGS sequence"/>
</dbReference>
<comment type="caution">
    <text evidence="1">The sequence shown here is derived from an EMBL/GenBank/DDBJ whole genome shotgun (WGS) entry which is preliminary data.</text>
</comment>
<organism evidence="1 2">
    <name type="scientific">Nelumbo nucifera</name>
    <name type="common">Sacred lotus</name>
    <dbReference type="NCBI Taxonomy" id="4432"/>
    <lineage>
        <taxon>Eukaryota</taxon>
        <taxon>Viridiplantae</taxon>
        <taxon>Streptophyta</taxon>
        <taxon>Embryophyta</taxon>
        <taxon>Tracheophyta</taxon>
        <taxon>Spermatophyta</taxon>
        <taxon>Magnoliopsida</taxon>
        <taxon>Proteales</taxon>
        <taxon>Nelumbonaceae</taxon>
        <taxon>Nelumbo</taxon>
    </lineage>
</organism>
<evidence type="ECO:0000313" key="1">
    <source>
        <dbReference type="EMBL" id="DAD28276.1"/>
    </source>
</evidence>
<sequence length="49" mass="5423">MVKEVVVFLPAMEIMAEQFPGAFSGYSLQLKCQISKLAKVSPYKVQPSC</sequence>
<gene>
    <name evidence="1" type="ORF">HUJ06_029744</name>
</gene>
<reference evidence="1 2" key="1">
    <citation type="journal article" date="2020" name="Mol. Biol. Evol.">
        <title>Distinct Expression and Methylation Patterns for Genes with Different Fates following a Single Whole-Genome Duplication in Flowering Plants.</title>
        <authorList>
            <person name="Shi T."/>
            <person name="Rahmani R.S."/>
            <person name="Gugger P.F."/>
            <person name="Wang M."/>
            <person name="Li H."/>
            <person name="Zhang Y."/>
            <person name="Li Z."/>
            <person name="Wang Q."/>
            <person name="Van de Peer Y."/>
            <person name="Marchal K."/>
            <person name="Chen J."/>
        </authorList>
    </citation>
    <scope>NUCLEOTIDE SEQUENCE [LARGE SCALE GENOMIC DNA]</scope>
    <source>
        <tissue evidence="1">Leaf</tissue>
    </source>
</reference>
<protein>
    <submittedName>
        <fullName evidence="1">Uncharacterized protein</fullName>
    </submittedName>
</protein>
<keyword evidence="2" id="KW-1185">Reference proteome</keyword>
<evidence type="ECO:0000313" key="2">
    <source>
        <dbReference type="Proteomes" id="UP000607653"/>
    </source>
</evidence>